<accession>A0ABY2HA72</accession>
<gene>
    <name evidence="1" type="ORF">CCMA1212_002988</name>
</gene>
<reference evidence="1 2" key="1">
    <citation type="submission" date="2018-01" db="EMBL/GenBank/DDBJ databases">
        <title>Genome characterization of the sugarcane-associated fungus Trichoderma ghanense CCMA-1212 and their application in lignocelulose bioconversion.</title>
        <authorList>
            <person name="Steindorff A.S."/>
            <person name="Mendes T.D."/>
            <person name="Vilela E.S.D."/>
            <person name="Rodrigues D.S."/>
            <person name="Formighieri E.F."/>
            <person name="Melo I.S."/>
            <person name="Favaro L.C.L."/>
        </authorList>
    </citation>
    <scope>NUCLEOTIDE SEQUENCE [LARGE SCALE GENOMIC DNA]</scope>
    <source>
        <strain evidence="1 2">CCMA-1212</strain>
    </source>
</reference>
<keyword evidence="2" id="KW-1185">Reference proteome</keyword>
<comment type="caution">
    <text evidence="1">The sequence shown here is derived from an EMBL/GenBank/DDBJ whole genome shotgun (WGS) entry which is preliminary data.</text>
</comment>
<dbReference type="GeneID" id="300574804"/>
<dbReference type="Proteomes" id="UP001642720">
    <property type="component" value="Unassembled WGS sequence"/>
</dbReference>
<protein>
    <submittedName>
        <fullName evidence="1">Uncharacterized protein</fullName>
    </submittedName>
</protein>
<organism evidence="1 2">
    <name type="scientific">Trichoderma ghanense</name>
    <dbReference type="NCBI Taxonomy" id="65468"/>
    <lineage>
        <taxon>Eukaryota</taxon>
        <taxon>Fungi</taxon>
        <taxon>Dikarya</taxon>
        <taxon>Ascomycota</taxon>
        <taxon>Pezizomycotina</taxon>
        <taxon>Sordariomycetes</taxon>
        <taxon>Hypocreomycetidae</taxon>
        <taxon>Hypocreales</taxon>
        <taxon>Hypocreaceae</taxon>
        <taxon>Trichoderma</taxon>
    </lineage>
</organism>
<evidence type="ECO:0000313" key="1">
    <source>
        <dbReference type="EMBL" id="TFB04662.1"/>
    </source>
</evidence>
<dbReference type="EMBL" id="PPTA01000003">
    <property type="protein sequence ID" value="TFB04662.1"/>
    <property type="molecule type" value="Genomic_DNA"/>
</dbReference>
<name>A0ABY2HA72_9HYPO</name>
<dbReference type="RefSeq" id="XP_073560863.1">
    <property type="nucleotide sequence ID" value="XM_073700354.1"/>
</dbReference>
<sequence>MAKTFDLEIVAIIEDELLDLDWTSHVTVTLSYQTRVIGEQTLRDTVLFPDSEKRVVIKLHGFNISNMVGFKGFIQRLLPNDIDTELDDMNANQLAIADSNVDEGHDLSPGINLSVLSKASVIESFVHAYDVTEIGWGFIFYSSDQAEFDFGSCEFVLKKGETRLALLYGSLRIMPGKTHVLLRGHSVAALTEFLGMATLKGVRTVENNNTWLAHAIRSFEIQVDMIRTENLVLV</sequence>
<evidence type="ECO:0000313" key="2">
    <source>
        <dbReference type="Proteomes" id="UP001642720"/>
    </source>
</evidence>
<proteinExistence type="predicted"/>